<evidence type="ECO:0000259" key="19">
    <source>
        <dbReference type="PROSITE" id="PS50894"/>
    </source>
</evidence>
<evidence type="ECO:0000256" key="1">
    <source>
        <dbReference type="ARBA" id="ARBA00000085"/>
    </source>
</evidence>
<keyword evidence="15" id="KW-0175">Coiled coil</keyword>
<accession>A0ABY5UXJ4</accession>
<dbReference type="SMART" id="SM00388">
    <property type="entry name" value="HisKA"/>
    <property type="match status" value="1"/>
</dbReference>
<dbReference type="RefSeq" id="WP_019246858.1">
    <property type="nucleotide sequence ID" value="NZ_CAPH01000023.1"/>
</dbReference>
<evidence type="ECO:0000256" key="8">
    <source>
        <dbReference type="ARBA" id="ARBA00022692"/>
    </source>
</evidence>
<sequence>MRKFGNTGGSESNMRIKVAVGYLLVAVAAVFAVWYIYMRIAPLAVREDATQGAAYRKVLVTGTTISSLYEASYRANIYLQDPSVDNLEAYDRAIDTVYGHIDSLCRLQIPPEQIGILEEITELLKWKKSNLIGLAATMSRLREREVLRHDSLLRALERKDTLSPVVVVIEKPVHKDTIRLVPSERDRFWRRFAGPLMTARDTLKEMPRSSEMPVDTLAPVVSQKMPSDVGGARLQAKPALPSRRRDRTAEAIRQQQHTLMLIDQTINDRATLLLQKMNDENIRAALDEIGTRDRTLKRAGESVLGIALGALCIVLLFVALIFSDINKSKRYKQALEEARRKAEDLMENRQRLLLSISHDIRSPLNSIMGYVELLSSNPSPDKVARYTASMRYSSAHLMELLTNLLEYSRIETGKMTLDAAPFEVFPLFDQTLGMFVPSAERKGVSLVSDNRAEKGMYVKADAARIRQVLINLLSNAVKFTDRGSVTLSAVVRSGDGNGAPLRLEFAVSDTGCGIAPEEQKRIFDEFSRADTAGKEGSGFGLAVVSRLVELLGGTLELDSRIGEGSVFRVSIPVLSVSVSEIPKPVPAEAPPRVTPRSILVVEDDPSQRAMLSEILKSAGHRVCCCDRLEQCVDKLADVDMVLTDIQLGGFSGYQLLSAIRSASEGWARRLPVIAVSASDRLEKESDGFDAVLRKPFTQSELLKTIAGMPSPDPGYDLGELREMMNGDEEAVRTVVETFVSSTRDSLKLLEEYSASRDWPSLAKLAHRMLPMFRQLHADRTAADLEELEKSGSSAEPARISFLVERAIGSAKRILGRMSGSL</sequence>
<name>A0ABY5UXJ4_9BACT</name>
<feature type="domain" description="Response regulatory" evidence="18">
    <location>
        <begin position="597"/>
        <end position="709"/>
    </location>
</feature>
<feature type="coiled-coil region" evidence="15">
    <location>
        <begin position="325"/>
        <end position="355"/>
    </location>
</feature>
<dbReference type="Gene3D" id="3.40.50.2300">
    <property type="match status" value="1"/>
</dbReference>
<evidence type="ECO:0000256" key="15">
    <source>
        <dbReference type="SAM" id="Coils"/>
    </source>
</evidence>
<evidence type="ECO:0000256" key="13">
    <source>
        <dbReference type="PROSITE-ProRule" id="PRU00110"/>
    </source>
</evidence>
<reference evidence="20" key="1">
    <citation type="journal article" date="2022" name="Cell">
        <title>Design, construction, and in vivo augmentation of a complex gut microbiome.</title>
        <authorList>
            <person name="Cheng A.G."/>
            <person name="Ho P.Y."/>
            <person name="Aranda-Diaz A."/>
            <person name="Jain S."/>
            <person name="Yu F.B."/>
            <person name="Meng X."/>
            <person name="Wang M."/>
            <person name="Iakiviak M."/>
            <person name="Nagashima K."/>
            <person name="Zhao A."/>
            <person name="Murugkar P."/>
            <person name="Patil A."/>
            <person name="Atabakhsh K."/>
            <person name="Weakley A."/>
            <person name="Yan J."/>
            <person name="Brumbaugh A.R."/>
            <person name="Higginbottom S."/>
            <person name="Dimas A."/>
            <person name="Shiver A.L."/>
            <person name="Deutschbauer A."/>
            <person name="Neff N."/>
            <person name="Sonnenburg J.L."/>
            <person name="Huang K.C."/>
            <person name="Fischbach M.A."/>
        </authorList>
    </citation>
    <scope>NUCLEOTIDE SEQUENCE</scope>
    <source>
        <strain evidence="20">AP11</strain>
    </source>
</reference>
<proteinExistence type="predicted"/>
<feature type="domain" description="HPt" evidence="19">
    <location>
        <begin position="727"/>
        <end position="821"/>
    </location>
</feature>
<dbReference type="InterPro" id="IPR003661">
    <property type="entry name" value="HisK_dim/P_dom"/>
</dbReference>
<dbReference type="GO" id="GO:0005524">
    <property type="term" value="F:ATP binding"/>
    <property type="evidence" value="ECO:0007669"/>
    <property type="project" value="UniProtKB-KW"/>
</dbReference>
<evidence type="ECO:0000313" key="21">
    <source>
        <dbReference type="Proteomes" id="UP001059295"/>
    </source>
</evidence>
<feature type="domain" description="Histidine kinase" evidence="17">
    <location>
        <begin position="355"/>
        <end position="575"/>
    </location>
</feature>
<keyword evidence="10 20" id="KW-0547">Nucleotide-binding</keyword>
<comment type="catalytic activity">
    <reaction evidence="1">
        <text>ATP + protein L-histidine = ADP + protein N-phospho-L-histidine.</text>
        <dbReference type="EC" id="2.7.13.3"/>
    </reaction>
</comment>
<evidence type="ECO:0000256" key="6">
    <source>
        <dbReference type="ARBA" id="ARBA00022553"/>
    </source>
</evidence>
<dbReference type="PROSITE" id="PS50109">
    <property type="entry name" value="HIS_KIN"/>
    <property type="match status" value="1"/>
</dbReference>
<keyword evidence="8 16" id="KW-0812">Transmembrane</keyword>
<evidence type="ECO:0000256" key="9">
    <source>
        <dbReference type="ARBA" id="ARBA00022777"/>
    </source>
</evidence>
<dbReference type="PANTHER" id="PTHR43047:SF72">
    <property type="entry name" value="OSMOSENSING HISTIDINE PROTEIN KINASE SLN1"/>
    <property type="match status" value="1"/>
</dbReference>
<dbReference type="InterPro" id="IPR036641">
    <property type="entry name" value="HPT_dom_sf"/>
</dbReference>
<dbReference type="Pfam" id="PF00072">
    <property type="entry name" value="Response_reg"/>
    <property type="match status" value="1"/>
</dbReference>
<dbReference type="InterPro" id="IPR036890">
    <property type="entry name" value="HATPase_C_sf"/>
</dbReference>
<dbReference type="InterPro" id="IPR004358">
    <property type="entry name" value="Sig_transdc_His_kin-like_C"/>
</dbReference>
<comment type="subcellular location">
    <subcellularLocation>
        <location evidence="2">Cell inner membrane</location>
        <topology evidence="2">Multi-pass membrane protein</topology>
    </subcellularLocation>
</comment>
<dbReference type="EMBL" id="CP102294">
    <property type="protein sequence ID" value="UWN56713.1"/>
    <property type="molecule type" value="Genomic_DNA"/>
</dbReference>
<gene>
    <name evidence="20" type="ORF">NQ491_08645</name>
</gene>
<evidence type="ECO:0000256" key="16">
    <source>
        <dbReference type="SAM" id="Phobius"/>
    </source>
</evidence>
<dbReference type="Gene3D" id="1.20.120.160">
    <property type="entry name" value="HPT domain"/>
    <property type="match status" value="1"/>
</dbReference>
<dbReference type="InterPro" id="IPR003594">
    <property type="entry name" value="HATPase_dom"/>
</dbReference>
<keyword evidence="6 14" id="KW-0597">Phosphoprotein</keyword>
<dbReference type="Pfam" id="PF00512">
    <property type="entry name" value="HisKA"/>
    <property type="match status" value="1"/>
</dbReference>
<dbReference type="PROSITE" id="PS50110">
    <property type="entry name" value="RESPONSE_REGULATORY"/>
    <property type="match status" value="1"/>
</dbReference>
<feature type="modified residue" description="4-aspartylphosphate" evidence="14">
    <location>
        <position position="644"/>
    </location>
</feature>
<evidence type="ECO:0000256" key="14">
    <source>
        <dbReference type="PROSITE-ProRule" id="PRU00169"/>
    </source>
</evidence>
<evidence type="ECO:0000256" key="4">
    <source>
        <dbReference type="ARBA" id="ARBA00022475"/>
    </source>
</evidence>
<evidence type="ECO:0000256" key="5">
    <source>
        <dbReference type="ARBA" id="ARBA00022519"/>
    </source>
</evidence>
<dbReference type="SMART" id="SM00387">
    <property type="entry name" value="HATPase_c"/>
    <property type="match status" value="1"/>
</dbReference>
<evidence type="ECO:0000256" key="3">
    <source>
        <dbReference type="ARBA" id="ARBA00012438"/>
    </source>
</evidence>
<dbReference type="PRINTS" id="PR00344">
    <property type="entry name" value="BCTRLSENSOR"/>
</dbReference>
<dbReference type="SUPFAM" id="SSF52172">
    <property type="entry name" value="CheY-like"/>
    <property type="match status" value="1"/>
</dbReference>
<dbReference type="CDD" id="cd00082">
    <property type="entry name" value="HisKA"/>
    <property type="match status" value="1"/>
</dbReference>
<evidence type="ECO:0000256" key="10">
    <source>
        <dbReference type="ARBA" id="ARBA00022840"/>
    </source>
</evidence>
<dbReference type="InterPro" id="IPR005467">
    <property type="entry name" value="His_kinase_dom"/>
</dbReference>
<feature type="modified residue" description="Phosphohistidine" evidence="13">
    <location>
        <position position="766"/>
    </location>
</feature>
<evidence type="ECO:0000256" key="11">
    <source>
        <dbReference type="ARBA" id="ARBA00022989"/>
    </source>
</evidence>
<dbReference type="SMART" id="SM00448">
    <property type="entry name" value="REC"/>
    <property type="match status" value="1"/>
</dbReference>
<keyword evidence="11 16" id="KW-1133">Transmembrane helix</keyword>
<keyword evidence="12 16" id="KW-0472">Membrane</keyword>
<keyword evidence="7" id="KW-0808">Transferase</keyword>
<evidence type="ECO:0000256" key="12">
    <source>
        <dbReference type="ARBA" id="ARBA00023136"/>
    </source>
</evidence>
<dbReference type="CDD" id="cd16922">
    <property type="entry name" value="HATPase_EvgS-ArcB-TorS-like"/>
    <property type="match status" value="1"/>
</dbReference>
<feature type="transmembrane region" description="Helical" evidence="16">
    <location>
        <begin position="302"/>
        <end position="322"/>
    </location>
</feature>
<dbReference type="EC" id="2.7.13.3" evidence="3"/>
<feature type="transmembrane region" description="Helical" evidence="16">
    <location>
        <begin position="20"/>
        <end position="37"/>
    </location>
</feature>
<dbReference type="PANTHER" id="PTHR43047">
    <property type="entry name" value="TWO-COMPONENT HISTIDINE PROTEIN KINASE"/>
    <property type="match status" value="1"/>
</dbReference>
<evidence type="ECO:0000256" key="7">
    <source>
        <dbReference type="ARBA" id="ARBA00022679"/>
    </source>
</evidence>
<keyword evidence="10 20" id="KW-0067">ATP-binding</keyword>
<evidence type="ECO:0000259" key="18">
    <source>
        <dbReference type="PROSITE" id="PS50110"/>
    </source>
</evidence>
<evidence type="ECO:0000256" key="2">
    <source>
        <dbReference type="ARBA" id="ARBA00004429"/>
    </source>
</evidence>
<dbReference type="SUPFAM" id="SSF47384">
    <property type="entry name" value="Homodimeric domain of signal transducing histidine kinase"/>
    <property type="match status" value="1"/>
</dbReference>
<dbReference type="SUPFAM" id="SSF55874">
    <property type="entry name" value="ATPase domain of HSP90 chaperone/DNA topoisomerase II/histidine kinase"/>
    <property type="match status" value="1"/>
</dbReference>
<keyword evidence="21" id="KW-1185">Reference proteome</keyword>
<dbReference type="InterPro" id="IPR011006">
    <property type="entry name" value="CheY-like_superfamily"/>
</dbReference>
<dbReference type="GeneID" id="82891797"/>
<dbReference type="SUPFAM" id="SSF47226">
    <property type="entry name" value="Histidine-containing phosphotransfer domain, HPT domain"/>
    <property type="match status" value="1"/>
</dbReference>
<dbReference type="CDD" id="cd17546">
    <property type="entry name" value="REC_hyHK_CKI1_RcsC-like"/>
    <property type="match status" value="1"/>
</dbReference>
<dbReference type="Pfam" id="PF02518">
    <property type="entry name" value="HATPase_c"/>
    <property type="match status" value="1"/>
</dbReference>
<evidence type="ECO:0000259" key="17">
    <source>
        <dbReference type="PROSITE" id="PS50109"/>
    </source>
</evidence>
<dbReference type="InterPro" id="IPR001789">
    <property type="entry name" value="Sig_transdc_resp-reg_receiver"/>
</dbReference>
<keyword evidence="5" id="KW-0997">Cell inner membrane</keyword>
<organism evidence="20 21">
    <name type="scientific">Alistipes ihumii AP11</name>
    <dbReference type="NCBI Taxonomy" id="1211813"/>
    <lineage>
        <taxon>Bacteria</taxon>
        <taxon>Pseudomonadati</taxon>
        <taxon>Bacteroidota</taxon>
        <taxon>Bacteroidia</taxon>
        <taxon>Bacteroidales</taxon>
        <taxon>Rikenellaceae</taxon>
        <taxon>Alistipes</taxon>
    </lineage>
</organism>
<keyword evidence="4" id="KW-1003">Cell membrane</keyword>
<dbReference type="InterPro" id="IPR008207">
    <property type="entry name" value="Sig_transdc_His_kin_Hpt_dom"/>
</dbReference>
<dbReference type="InterPro" id="IPR036097">
    <property type="entry name" value="HisK_dim/P_sf"/>
</dbReference>
<dbReference type="Proteomes" id="UP001059295">
    <property type="component" value="Chromosome"/>
</dbReference>
<dbReference type="PROSITE" id="PS50894">
    <property type="entry name" value="HPT"/>
    <property type="match status" value="1"/>
</dbReference>
<evidence type="ECO:0000313" key="20">
    <source>
        <dbReference type="EMBL" id="UWN56713.1"/>
    </source>
</evidence>
<protein>
    <recommendedName>
        <fullName evidence="3">histidine kinase</fullName>
        <ecNumber evidence="3">2.7.13.3</ecNumber>
    </recommendedName>
</protein>
<dbReference type="Gene3D" id="1.10.287.130">
    <property type="match status" value="1"/>
</dbReference>
<dbReference type="Gene3D" id="3.30.565.10">
    <property type="entry name" value="Histidine kinase-like ATPase, C-terminal domain"/>
    <property type="match status" value="1"/>
</dbReference>
<keyword evidence="9" id="KW-0418">Kinase</keyword>